<dbReference type="SUPFAM" id="SSF56954">
    <property type="entry name" value="Outer membrane efflux proteins (OEP)"/>
    <property type="match status" value="1"/>
</dbReference>
<comment type="subcellular location">
    <subcellularLocation>
        <location evidence="1">Cell outer membrane</location>
    </subcellularLocation>
</comment>
<keyword evidence="7" id="KW-0998">Cell outer membrane</keyword>
<evidence type="ECO:0000256" key="2">
    <source>
        <dbReference type="ARBA" id="ARBA00007613"/>
    </source>
</evidence>
<dbReference type="GO" id="GO:0009279">
    <property type="term" value="C:cell outer membrane"/>
    <property type="evidence" value="ECO:0007669"/>
    <property type="project" value="UniProtKB-SubCell"/>
</dbReference>
<keyword evidence="6" id="KW-0472">Membrane</keyword>
<dbReference type="AlphaFoldDB" id="A0A450YAD2"/>
<dbReference type="Gene3D" id="1.20.1600.10">
    <property type="entry name" value="Outer membrane efflux proteins (OEP)"/>
    <property type="match status" value="1"/>
</dbReference>
<dbReference type="PANTHER" id="PTHR30026">
    <property type="entry name" value="OUTER MEMBRANE PROTEIN TOLC"/>
    <property type="match status" value="1"/>
</dbReference>
<evidence type="ECO:0000256" key="5">
    <source>
        <dbReference type="ARBA" id="ARBA00022692"/>
    </source>
</evidence>
<keyword evidence="4" id="KW-1134">Transmembrane beta strand</keyword>
<keyword evidence="3" id="KW-0813">Transport</keyword>
<dbReference type="Pfam" id="PF02321">
    <property type="entry name" value="OEP"/>
    <property type="match status" value="1"/>
</dbReference>
<proteinExistence type="inferred from homology"/>
<dbReference type="EMBL" id="CAADFS010000004">
    <property type="protein sequence ID" value="VFK38487.1"/>
    <property type="molecule type" value="Genomic_DNA"/>
</dbReference>
<reference evidence="8" key="1">
    <citation type="submission" date="2019-02" db="EMBL/GenBank/DDBJ databases">
        <authorList>
            <person name="Gruber-Vodicka R. H."/>
            <person name="Seah K. B. B."/>
        </authorList>
    </citation>
    <scope>NUCLEOTIDE SEQUENCE</scope>
    <source>
        <strain evidence="8">BECK_BZ123</strain>
    </source>
</reference>
<dbReference type="InterPro" id="IPR003423">
    <property type="entry name" value="OMP_efflux"/>
</dbReference>
<sequence>MHRHSQAVAELEKVKRSVERKIHDAFWGVVSGVSRVTALRQVLQSTETALDATRKGFEVGMRTSSDVLNRQRDMSEAKKEHASARYDYLLDTLRLKQAAGTLSEEDVMTIDAWIE</sequence>
<evidence type="ECO:0000313" key="8">
    <source>
        <dbReference type="EMBL" id="VFK38487.1"/>
    </source>
</evidence>
<keyword evidence="5" id="KW-0812">Transmembrane</keyword>
<dbReference type="PANTHER" id="PTHR30026:SF20">
    <property type="entry name" value="OUTER MEMBRANE PROTEIN TOLC"/>
    <property type="match status" value="1"/>
</dbReference>
<accession>A0A450YAD2</accession>
<protein>
    <submittedName>
        <fullName evidence="8">Outer membrane protein</fullName>
    </submittedName>
</protein>
<evidence type="ECO:0000256" key="3">
    <source>
        <dbReference type="ARBA" id="ARBA00022448"/>
    </source>
</evidence>
<evidence type="ECO:0000256" key="6">
    <source>
        <dbReference type="ARBA" id="ARBA00023136"/>
    </source>
</evidence>
<dbReference type="GO" id="GO:1990281">
    <property type="term" value="C:efflux pump complex"/>
    <property type="evidence" value="ECO:0007669"/>
    <property type="project" value="TreeGrafter"/>
</dbReference>
<dbReference type="InterPro" id="IPR051906">
    <property type="entry name" value="TolC-like"/>
</dbReference>
<comment type="similarity">
    <text evidence="2">Belongs to the outer membrane factor (OMF) (TC 1.B.17) family.</text>
</comment>
<evidence type="ECO:0000256" key="7">
    <source>
        <dbReference type="ARBA" id="ARBA00023237"/>
    </source>
</evidence>
<evidence type="ECO:0000256" key="1">
    <source>
        <dbReference type="ARBA" id="ARBA00004442"/>
    </source>
</evidence>
<evidence type="ECO:0000256" key="4">
    <source>
        <dbReference type="ARBA" id="ARBA00022452"/>
    </source>
</evidence>
<name>A0A450YAD2_9GAMM</name>
<gene>
    <name evidence="8" type="ORF">BECKTC1821D_GA0114238_100496</name>
</gene>
<organism evidence="8">
    <name type="scientific">Candidatus Kentrum sp. TC</name>
    <dbReference type="NCBI Taxonomy" id="2126339"/>
    <lineage>
        <taxon>Bacteria</taxon>
        <taxon>Pseudomonadati</taxon>
        <taxon>Pseudomonadota</taxon>
        <taxon>Gammaproteobacteria</taxon>
        <taxon>Candidatus Kentrum</taxon>
    </lineage>
</organism>
<dbReference type="GO" id="GO:0015562">
    <property type="term" value="F:efflux transmembrane transporter activity"/>
    <property type="evidence" value="ECO:0007669"/>
    <property type="project" value="InterPro"/>
</dbReference>
<dbReference type="GO" id="GO:0015288">
    <property type="term" value="F:porin activity"/>
    <property type="evidence" value="ECO:0007669"/>
    <property type="project" value="TreeGrafter"/>
</dbReference>